<dbReference type="PROSITE" id="PS00893">
    <property type="entry name" value="NUDIX_BOX"/>
    <property type="match status" value="1"/>
</dbReference>
<dbReference type="PANTHER" id="PTHR43736">
    <property type="entry name" value="ADP-RIBOSE PYROPHOSPHATASE"/>
    <property type="match status" value="1"/>
</dbReference>
<dbReference type="CDD" id="cd02883">
    <property type="entry name" value="NUDIX_Hydrolase"/>
    <property type="match status" value="1"/>
</dbReference>
<keyword evidence="2" id="KW-0378">Hydrolase</keyword>
<keyword evidence="5" id="KW-1185">Reference proteome</keyword>
<dbReference type="AlphaFoldDB" id="A0A345RT07"/>
<evidence type="ECO:0000259" key="3">
    <source>
        <dbReference type="PROSITE" id="PS51462"/>
    </source>
</evidence>
<protein>
    <recommendedName>
        <fullName evidence="3">Nudix hydrolase domain-containing protein</fullName>
    </recommendedName>
</protein>
<reference evidence="4 5" key="1">
    <citation type="submission" date="2018-05" db="EMBL/GenBank/DDBJ databases">
        <title>Complete genome sequence of Pseudomonas kribbensis 46-2(T).</title>
        <authorList>
            <person name="Jeong H."/>
            <person name="Lee S.-G."/>
            <person name="Rha E."/>
            <person name="Kim H."/>
        </authorList>
    </citation>
    <scope>NUCLEOTIDE SEQUENCE [LARGE SCALE GENOMIC DNA]</scope>
    <source>
        <strain evidence="4 5">46-2</strain>
    </source>
</reference>
<accession>A0A345RT07</accession>
<evidence type="ECO:0000313" key="4">
    <source>
        <dbReference type="EMBL" id="AXI62423.1"/>
    </source>
</evidence>
<name>A0A345RT07_9PSED</name>
<evidence type="ECO:0000313" key="5">
    <source>
        <dbReference type="Proteomes" id="UP000253720"/>
    </source>
</evidence>
<sequence>MLTLAILYLYDLTFKTSEFYFQLIGALIVNVLFWDLTTKRYLTKFSAPFTLIWKWKAKIFLTDPSPQNLTKLKEFFKRWILKDDSLTREFIDGLSDKSAAALVITLQGEKDIKQSSSLKFSDFKTAVSKASKWHEYRRFLLKKATSDFPSTQKIVESLPPLSDYVIGDDLKLVSDDVFSKKLDDTDNEVIHIFTTTSQLSSDFITTISNHKEDIKTLHFYICSPYIDTHKSLLDLKQEYENPAFTRQWGQFVDHADYGVNIEADMIRRMIKILGAIRELSKLSKDLNIELHLFTERYPGVKIKMLEQQGYAQIQPGPLTYANNIYRFAVDVVQYDQIKTLKEDLKNFRESNQVETIKLDSTSRKAITEQAIKEMCQWLYTQGFTSKELSSSQKRIRDTAKDPESDKIINDISRTLLKVSELLKTGDQVSEIKSPDGTVTHFSVALMIEQNKEILLIKKSDSFYQEKYSIVAGHVNRHETPVEAIHREVYEELGVTLTSPQLIAPAFLLDDACRHGGNRHLWFVFKAQLTSQNFILDSSEISYTKFVPVEKLSGYTDKLTPGALGVLKQLGYLS</sequence>
<dbReference type="InterPro" id="IPR020084">
    <property type="entry name" value="NUDIX_hydrolase_CS"/>
</dbReference>
<dbReference type="Gene3D" id="3.90.79.10">
    <property type="entry name" value="Nucleoside Triphosphate Pyrophosphohydrolase"/>
    <property type="match status" value="1"/>
</dbReference>
<dbReference type="KEGG" id="pke:DLD99_18725"/>
<proteinExistence type="predicted"/>
<gene>
    <name evidence="4" type="ORF">DLD99_18725</name>
</gene>
<dbReference type="PROSITE" id="PS51462">
    <property type="entry name" value="NUDIX"/>
    <property type="match status" value="1"/>
</dbReference>
<dbReference type="PANTHER" id="PTHR43736:SF1">
    <property type="entry name" value="DIHYDRONEOPTERIN TRIPHOSPHATE DIPHOSPHATASE"/>
    <property type="match status" value="1"/>
</dbReference>
<comment type="cofactor">
    <cofactor evidence="1">
        <name>Mg(2+)</name>
        <dbReference type="ChEBI" id="CHEBI:18420"/>
    </cofactor>
</comment>
<feature type="domain" description="Nudix hydrolase" evidence="3">
    <location>
        <begin position="436"/>
        <end position="571"/>
    </location>
</feature>
<evidence type="ECO:0000256" key="2">
    <source>
        <dbReference type="ARBA" id="ARBA00022801"/>
    </source>
</evidence>
<dbReference type="EMBL" id="CP029608">
    <property type="protein sequence ID" value="AXI62423.1"/>
    <property type="molecule type" value="Genomic_DNA"/>
</dbReference>
<evidence type="ECO:0000256" key="1">
    <source>
        <dbReference type="ARBA" id="ARBA00001946"/>
    </source>
</evidence>
<dbReference type="InterPro" id="IPR015797">
    <property type="entry name" value="NUDIX_hydrolase-like_dom_sf"/>
</dbReference>
<dbReference type="Proteomes" id="UP000253720">
    <property type="component" value="Chromosome"/>
</dbReference>
<dbReference type="SUPFAM" id="SSF55811">
    <property type="entry name" value="Nudix"/>
    <property type="match status" value="1"/>
</dbReference>
<dbReference type="GO" id="GO:0016787">
    <property type="term" value="F:hydrolase activity"/>
    <property type="evidence" value="ECO:0007669"/>
    <property type="project" value="UniProtKB-KW"/>
</dbReference>
<organism evidence="4 5">
    <name type="scientific">Pseudomonas kribbensis</name>
    <dbReference type="NCBI Taxonomy" id="1628086"/>
    <lineage>
        <taxon>Bacteria</taxon>
        <taxon>Pseudomonadati</taxon>
        <taxon>Pseudomonadota</taxon>
        <taxon>Gammaproteobacteria</taxon>
        <taxon>Pseudomonadales</taxon>
        <taxon>Pseudomonadaceae</taxon>
        <taxon>Pseudomonas</taxon>
    </lineage>
</organism>
<dbReference type="InterPro" id="IPR000086">
    <property type="entry name" value="NUDIX_hydrolase_dom"/>
</dbReference>
<dbReference type="Pfam" id="PF00293">
    <property type="entry name" value="NUDIX"/>
    <property type="match status" value="1"/>
</dbReference>